<accession>M1DIN6</accession>
<organism evidence="2 3">
    <name type="scientific">Solanum tuberosum</name>
    <name type="common">Potato</name>
    <dbReference type="NCBI Taxonomy" id="4113"/>
    <lineage>
        <taxon>Eukaryota</taxon>
        <taxon>Viridiplantae</taxon>
        <taxon>Streptophyta</taxon>
        <taxon>Embryophyta</taxon>
        <taxon>Tracheophyta</taxon>
        <taxon>Spermatophyta</taxon>
        <taxon>Magnoliopsida</taxon>
        <taxon>eudicotyledons</taxon>
        <taxon>Gunneridae</taxon>
        <taxon>Pentapetalae</taxon>
        <taxon>asterids</taxon>
        <taxon>lamiids</taxon>
        <taxon>Solanales</taxon>
        <taxon>Solanaceae</taxon>
        <taxon>Solanoideae</taxon>
        <taxon>Solaneae</taxon>
        <taxon>Solanum</taxon>
    </lineage>
</organism>
<feature type="compositionally biased region" description="Polar residues" evidence="1">
    <location>
        <begin position="86"/>
        <end position="96"/>
    </location>
</feature>
<feature type="region of interest" description="Disordered" evidence="1">
    <location>
        <begin position="75"/>
        <end position="96"/>
    </location>
</feature>
<feature type="region of interest" description="Disordered" evidence="1">
    <location>
        <begin position="1"/>
        <end position="28"/>
    </location>
</feature>
<sequence length="130" mass="13808">MTTTRANARSNEEDMVEPKAPPQAPVDPMVENVTNAELRSAFQVLAQAMTAQDNREVVNPVNPNVGGVRELVTPKVGGGMDHDLTNGPSVKPQSVVQGSVGRQISLYLPTIDKTDGRSVDNPSVGFVGRS</sequence>
<dbReference type="PaxDb" id="4113-PGSC0003DMT400089674"/>
<evidence type="ECO:0000313" key="3">
    <source>
        <dbReference type="Proteomes" id="UP000011115"/>
    </source>
</evidence>
<evidence type="ECO:0000256" key="1">
    <source>
        <dbReference type="SAM" id="MobiDB-lite"/>
    </source>
</evidence>
<protein>
    <recommendedName>
        <fullName evidence="4">Gag-pol polyprotein</fullName>
    </recommendedName>
</protein>
<dbReference type="AlphaFoldDB" id="M1DIN6"/>
<reference evidence="2" key="2">
    <citation type="submission" date="2015-06" db="UniProtKB">
        <authorList>
            <consortium name="EnsemblPlants"/>
        </authorList>
    </citation>
    <scope>IDENTIFICATION</scope>
    <source>
        <strain evidence="2">DM1-3 516 R44</strain>
    </source>
</reference>
<dbReference type="EnsemblPlants" id="PGSC0003DMT400089674">
    <property type="protein sequence ID" value="PGSC0003DMT400089674"/>
    <property type="gene ID" value="PGSC0003DMG400039245"/>
</dbReference>
<keyword evidence="3" id="KW-1185">Reference proteome</keyword>
<reference evidence="3" key="1">
    <citation type="journal article" date="2011" name="Nature">
        <title>Genome sequence and analysis of the tuber crop potato.</title>
        <authorList>
            <consortium name="The Potato Genome Sequencing Consortium"/>
        </authorList>
    </citation>
    <scope>NUCLEOTIDE SEQUENCE [LARGE SCALE GENOMIC DNA]</scope>
    <source>
        <strain evidence="3">cv. DM1-3 516 R44</strain>
    </source>
</reference>
<evidence type="ECO:0000313" key="2">
    <source>
        <dbReference type="EnsemblPlants" id="PGSC0003DMT400089674"/>
    </source>
</evidence>
<dbReference type="HOGENOM" id="CLU_1941795_0_0_1"/>
<dbReference type="Gramene" id="PGSC0003DMT400089674">
    <property type="protein sequence ID" value="PGSC0003DMT400089674"/>
    <property type="gene ID" value="PGSC0003DMG400039245"/>
</dbReference>
<evidence type="ECO:0008006" key="4">
    <source>
        <dbReference type="Google" id="ProtNLM"/>
    </source>
</evidence>
<name>M1DIN6_SOLTU</name>
<dbReference type="Proteomes" id="UP000011115">
    <property type="component" value="Unassembled WGS sequence"/>
</dbReference>
<proteinExistence type="predicted"/>
<dbReference type="InParanoid" id="M1DIN6"/>